<organism evidence="1 2">
    <name type="scientific">Populus alba</name>
    <name type="common">White poplar</name>
    <dbReference type="NCBI Taxonomy" id="43335"/>
    <lineage>
        <taxon>Eukaryota</taxon>
        <taxon>Viridiplantae</taxon>
        <taxon>Streptophyta</taxon>
        <taxon>Embryophyta</taxon>
        <taxon>Tracheophyta</taxon>
        <taxon>Spermatophyta</taxon>
        <taxon>Magnoliopsida</taxon>
        <taxon>eudicotyledons</taxon>
        <taxon>Gunneridae</taxon>
        <taxon>Pentapetalae</taxon>
        <taxon>rosids</taxon>
        <taxon>fabids</taxon>
        <taxon>Malpighiales</taxon>
        <taxon>Salicaceae</taxon>
        <taxon>Saliceae</taxon>
        <taxon>Populus</taxon>
    </lineage>
</organism>
<sequence>MDRVQLRLTQIFFLVLVLCVARGPNAQGLSYDFYDKTCPNVEKIIHNVVSQKLLEAPVAAAGALRIFFHDCFVEGCDASVLIASRESNKAERDAEINLSLPGDGYDVFFRAKRALELQCPGFVSCADVMAIATRDLVNLVGGPRWEVKKGRRDGLISKASRVDGNLPQVNQTIPQLISLFKSKGLSTMDMVALSGGHTIGFSHCKEFMPRIYGYNSTFDIDPTMNQEYARTLRSPCPKKHLDPTVVALNDVTTPFIFDNAYYHNLKKGLGLLASDQMLLLDPLTRGYVDMMAADQQLFFNFFVESMIKLGQVRVKTGSDVHGLRYCFCTETCPNVEQVIFNAVADKFSEILFLLLALYESSPLTALPRLTLYVRVFMEGCDAFVASSNTVKLERDAEINLSLSGNGFDLFFRATTAVESHCPRVVSCADVVAIVPRDTGSMGPTPSVPLNARSSCTESMATSNLTWTQPWTKTMLKNDAQNDPTALTLDNAYYRNHLQKVFGPKNSGLCEFNGQRSRCVLQSLHHSHDQVGYYKGQDRERGRDHARLWII</sequence>
<accession>A0ACC4BZV8</accession>
<dbReference type="EMBL" id="RCHU02000007">
    <property type="protein sequence ID" value="KAL3583997.1"/>
    <property type="molecule type" value="Genomic_DNA"/>
</dbReference>
<reference evidence="1 2" key="1">
    <citation type="journal article" date="2024" name="Plant Biotechnol. J.">
        <title>Genome and CRISPR/Cas9 system of a widespread forest tree (Populus alba) in the world.</title>
        <authorList>
            <person name="Liu Y.J."/>
            <person name="Jiang P.F."/>
            <person name="Han X.M."/>
            <person name="Li X.Y."/>
            <person name="Wang H.M."/>
            <person name="Wang Y.J."/>
            <person name="Wang X.X."/>
            <person name="Zeng Q.Y."/>
        </authorList>
    </citation>
    <scope>NUCLEOTIDE SEQUENCE [LARGE SCALE GENOMIC DNA]</scope>
    <source>
        <strain evidence="2">cv. PAL-ZL1</strain>
    </source>
</reference>
<dbReference type="Proteomes" id="UP000309997">
    <property type="component" value="Unassembled WGS sequence"/>
</dbReference>
<comment type="caution">
    <text evidence="1">The sequence shown here is derived from an EMBL/GenBank/DDBJ whole genome shotgun (WGS) entry which is preliminary data.</text>
</comment>
<protein>
    <submittedName>
        <fullName evidence="1">Uncharacterized protein</fullName>
    </submittedName>
</protein>
<proteinExistence type="predicted"/>
<gene>
    <name evidence="1" type="ORF">D5086_015058</name>
</gene>
<evidence type="ECO:0000313" key="1">
    <source>
        <dbReference type="EMBL" id="KAL3583997.1"/>
    </source>
</evidence>
<name>A0ACC4BZV8_POPAL</name>
<keyword evidence="2" id="KW-1185">Reference proteome</keyword>
<evidence type="ECO:0000313" key="2">
    <source>
        <dbReference type="Proteomes" id="UP000309997"/>
    </source>
</evidence>